<proteinExistence type="inferred from homology"/>
<dbReference type="SMART" id="SM00382">
    <property type="entry name" value="AAA"/>
    <property type="match status" value="2"/>
</dbReference>
<feature type="domain" description="ABC transporter" evidence="11">
    <location>
        <begin position="3"/>
        <end position="261"/>
    </location>
</feature>
<keyword evidence="7 12" id="KW-0067">ATP-binding</keyword>
<evidence type="ECO:0000256" key="4">
    <source>
        <dbReference type="ARBA" id="ARBA00022475"/>
    </source>
</evidence>
<keyword evidence="8" id="KW-1278">Translocase</keyword>
<dbReference type="Gene3D" id="3.40.50.300">
    <property type="entry name" value="P-loop containing nucleotide triphosphate hydrolases"/>
    <property type="match status" value="2"/>
</dbReference>
<dbReference type="InterPro" id="IPR003593">
    <property type="entry name" value="AAA+_ATPase"/>
</dbReference>
<sequence>MVLSITNLSLYYPDETSCRNAAAQMTVQMDSVGAQKPTLCNISFSVQQGECVVLCGTSGSGKSSLLHAINGLATRYYNARITGQIRCNGAELTSLQIYEISQLVASVFQNPKTSFFNVNTTMELVFALENMGVDPQEMQRRIDALAQRIPIAHLLNRDIFALSGGEKQLLAIAAAYITCAPVIVLDEPSSNLDAELIDAMAKLLAILKSQHVSLIIAEHRLYYAMDIADRVIVLEHGHVCMDTSARAFCALGEDERQRMGLRCITKPQLAARFAQSLARGAECATGTELTAGAGLTAGAELKPPHIEYLTISHVEFAFSATHNLCINKYPLYDHCIYGIVGKNGVGKSTLLRALMGLQKGVTVTHGQACGKNAGKRFSRRALSQYASWVMQDVSYQFFMESAAEELCFGTNIKPCELTDPHSQAYTLLNSLNLLQYITKHPFSLSGGQKQRLAIAVALLQQRDVVFMDEPTSGMDFEHMMRISRVLAAAKAHKHLIVIVSHDVEFLNATADYIINVEDFCA</sequence>
<organism evidence="12 13">
    <name type="scientific">Fannyhessea vaginae PB189-T1-4</name>
    <dbReference type="NCBI Taxonomy" id="866774"/>
    <lineage>
        <taxon>Bacteria</taxon>
        <taxon>Bacillati</taxon>
        <taxon>Actinomycetota</taxon>
        <taxon>Coriobacteriia</taxon>
        <taxon>Coriobacteriales</taxon>
        <taxon>Atopobiaceae</taxon>
        <taxon>Fannyhessea</taxon>
    </lineage>
</organism>
<evidence type="ECO:0000256" key="8">
    <source>
        <dbReference type="ARBA" id="ARBA00022967"/>
    </source>
</evidence>
<evidence type="ECO:0000256" key="1">
    <source>
        <dbReference type="ARBA" id="ARBA00004202"/>
    </source>
</evidence>
<dbReference type="Pfam" id="PF00005">
    <property type="entry name" value="ABC_tran"/>
    <property type="match status" value="2"/>
</dbReference>
<keyword evidence="4" id="KW-1003">Cell membrane</keyword>
<evidence type="ECO:0000256" key="10">
    <source>
        <dbReference type="ARBA" id="ARBA00025157"/>
    </source>
</evidence>
<dbReference type="InterPro" id="IPR050095">
    <property type="entry name" value="ECF_ABC_transporter_ATP-bd"/>
</dbReference>
<evidence type="ECO:0000256" key="2">
    <source>
        <dbReference type="ARBA" id="ARBA00005417"/>
    </source>
</evidence>
<dbReference type="Proteomes" id="UP000004431">
    <property type="component" value="Unassembled WGS sequence"/>
</dbReference>
<dbReference type="RefSeq" id="WP_006303468.1">
    <property type="nucleotide sequence ID" value="NZ_AEDQ01000003.1"/>
</dbReference>
<keyword evidence="6" id="KW-0547">Nucleotide-binding</keyword>
<keyword evidence="9" id="KW-0472">Membrane</keyword>
<dbReference type="PROSITE" id="PS50893">
    <property type="entry name" value="ABC_TRANSPORTER_2"/>
    <property type="match status" value="2"/>
</dbReference>
<comment type="subcellular location">
    <subcellularLocation>
        <location evidence="1">Cell membrane</location>
        <topology evidence="1">Peripheral membrane protein</topology>
    </subcellularLocation>
</comment>
<evidence type="ECO:0000313" key="13">
    <source>
        <dbReference type="Proteomes" id="UP000004431"/>
    </source>
</evidence>
<dbReference type="PROSITE" id="PS00211">
    <property type="entry name" value="ABC_TRANSPORTER_1"/>
    <property type="match status" value="2"/>
</dbReference>
<evidence type="ECO:0000259" key="11">
    <source>
        <dbReference type="PROSITE" id="PS50893"/>
    </source>
</evidence>
<keyword evidence="5" id="KW-0677">Repeat</keyword>
<dbReference type="SUPFAM" id="SSF52540">
    <property type="entry name" value="P-loop containing nucleoside triphosphate hydrolases"/>
    <property type="match status" value="2"/>
</dbReference>
<dbReference type="InterPro" id="IPR017871">
    <property type="entry name" value="ABC_transporter-like_CS"/>
</dbReference>
<reference evidence="12 13" key="1">
    <citation type="submission" date="2010-08" db="EMBL/GenBank/DDBJ databases">
        <authorList>
            <person name="Durkin A.S."/>
            <person name="Madupu R."/>
            <person name="Torralba M."/>
            <person name="Gillis M."/>
            <person name="Methe B."/>
            <person name="Sutton G."/>
            <person name="Nelson K.E."/>
        </authorList>
    </citation>
    <scope>NUCLEOTIDE SEQUENCE [LARGE SCALE GENOMIC DNA]</scope>
    <source>
        <strain evidence="12 13">PB189-T1-4</strain>
    </source>
</reference>
<dbReference type="InterPro" id="IPR015856">
    <property type="entry name" value="ABC_transpr_CbiO/EcfA_su"/>
</dbReference>
<gene>
    <name evidence="12" type="ORF">HMPREF9248_0802</name>
</gene>
<dbReference type="GO" id="GO:0005524">
    <property type="term" value="F:ATP binding"/>
    <property type="evidence" value="ECO:0007669"/>
    <property type="project" value="UniProtKB-KW"/>
</dbReference>
<dbReference type="CDD" id="cd03225">
    <property type="entry name" value="ABC_cobalt_CbiO_domain1"/>
    <property type="match status" value="1"/>
</dbReference>
<comment type="function">
    <text evidence="10">Probably part of an ABC transporter complex. Responsible for energy coupling to the transport system.</text>
</comment>
<dbReference type="EMBL" id="AEDQ01000003">
    <property type="protein sequence ID" value="EFL44693.1"/>
    <property type="molecule type" value="Genomic_DNA"/>
</dbReference>
<name>A0ABN0B1T1_9ACTN</name>
<protein>
    <submittedName>
        <fullName evidence="12">ABC transporter, ATP-binding protein</fullName>
    </submittedName>
</protein>
<evidence type="ECO:0000313" key="12">
    <source>
        <dbReference type="EMBL" id="EFL44693.1"/>
    </source>
</evidence>
<comment type="similarity">
    <text evidence="2">Belongs to the ABC transporter superfamily.</text>
</comment>
<accession>A0ABN0B1T1</accession>
<comment type="caution">
    <text evidence="12">The sequence shown here is derived from an EMBL/GenBank/DDBJ whole genome shotgun (WGS) entry which is preliminary data.</text>
</comment>
<dbReference type="InterPro" id="IPR003439">
    <property type="entry name" value="ABC_transporter-like_ATP-bd"/>
</dbReference>
<evidence type="ECO:0000256" key="9">
    <source>
        <dbReference type="ARBA" id="ARBA00023136"/>
    </source>
</evidence>
<evidence type="ECO:0000256" key="6">
    <source>
        <dbReference type="ARBA" id="ARBA00022741"/>
    </source>
</evidence>
<keyword evidence="3" id="KW-0813">Transport</keyword>
<dbReference type="InterPro" id="IPR027417">
    <property type="entry name" value="P-loop_NTPase"/>
</dbReference>
<dbReference type="PANTHER" id="PTHR43553">
    <property type="entry name" value="HEAVY METAL TRANSPORTER"/>
    <property type="match status" value="1"/>
</dbReference>
<feature type="domain" description="ABC transporter" evidence="11">
    <location>
        <begin position="309"/>
        <end position="520"/>
    </location>
</feature>
<evidence type="ECO:0000256" key="5">
    <source>
        <dbReference type="ARBA" id="ARBA00022737"/>
    </source>
</evidence>
<evidence type="ECO:0000256" key="7">
    <source>
        <dbReference type="ARBA" id="ARBA00022840"/>
    </source>
</evidence>
<dbReference type="PANTHER" id="PTHR43553:SF23">
    <property type="entry name" value="ABC TRANSPORTER ATP-BINDING COMPONENT"/>
    <property type="match status" value="1"/>
</dbReference>
<evidence type="ECO:0000256" key="3">
    <source>
        <dbReference type="ARBA" id="ARBA00022448"/>
    </source>
</evidence>
<keyword evidence="13" id="KW-1185">Reference proteome</keyword>